<feature type="chain" id="PRO_5045594562" evidence="9">
    <location>
        <begin position="23"/>
        <end position="468"/>
    </location>
</feature>
<keyword evidence="8" id="KW-0175">Coiled coil</keyword>
<dbReference type="Pfam" id="PF02321">
    <property type="entry name" value="OEP"/>
    <property type="match status" value="2"/>
</dbReference>
<feature type="coiled-coil region" evidence="8">
    <location>
        <begin position="392"/>
        <end position="448"/>
    </location>
</feature>
<accession>A0ABM6T6E8</accession>
<keyword evidence="5" id="KW-0812">Transmembrane</keyword>
<protein>
    <submittedName>
        <fullName evidence="10">Transporter</fullName>
    </submittedName>
</protein>
<evidence type="ECO:0000256" key="2">
    <source>
        <dbReference type="ARBA" id="ARBA00007613"/>
    </source>
</evidence>
<sequence>MTNVRRLTVITLCMASCTGLSAQTDSSVQQAAAENIRQTADTLPARWDLQTCIDYALQRNITIRKNRLSEASARVDVKTAKAALFPSLSANVGQRIVNRPNSETSTIIAGDNITSSQSKTSYNGSYGIDANWTLYNGGKNLNTIKLQQLNHRIAQLNVAESENSIEESIAQTYVQILYAAEAVKVCEATLKVSRAERDRAAQLFEAGSIAKSDLAQLEAQVSTDKYQSVEAASTLQDYKLRLKQLLELEGDEEMNLYIPALDNENVLAPLPDKADVYRSALLLRPEIEAGKLNVQASDLDIKIARSGHLPTLSLTAGIGTSHANGSNFSFSEQIKQNWNNSLGFTVSVPIFSNRQTKSAVEKAKLRKQTCELNLLDNQKALYKTIESLWLDANNARQRYVAATEKLESTQASYELLQEQFNVGMKNTVELLTEKSKLLSAQQEKLQAKYTAILNMQLLKFYQGEKISL</sequence>
<keyword evidence="9" id="KW-0732">Signal</keyword>
<organism evidence="10 11">
    <name type="scientific">Bacteroides zoogleoformans</name>
    <dbReference type="NCBI Taxonomy" id="28119"/>
    <lineage>
        <taxon>Bacteria</taxon>
        <taxon>Pseudomonadati</taxon>
        <taxon>Bacteroidota</taxon>
        <taxon>Bacteroidia</taxon>
        <taxon>Bacteroidales</taxon>
        <taxon>Bacteroidaceae</taxon>
        <taxon>Bacteroides</taxon>
    </lineage>
</organism>
<evidence type="ECO:0000256" key="3">
    <source>
        <dbReference type="ARBA" id="ARBA00022448"/>
    </source>
</evidence>
<proteinExistence type="inferred from homology"/>
<keyword evidence="11" id="KW-1185">Reference proteome</keyword>
<evidence type="ECO:0000256" key="4">
    <source>
        <dbReference type="ARBA" id="ARBA00022452"/>
    </source>
</evidence>
<evidence type="ECO:0000313" key="10">
    <source>
        <dbReference type="EMBL" id="AVM52184.1"/>
    </source>
</evidence>
<keyword evidence="6" id="KW-0472">Membrane</keyword>
<keyword evidence="4" id="KW-1134">Transmembrane beta strand</keyword>
<name>A0ABM6T6E8_9BACE</name>
<dbReference type="EMBL" id="CP027231">
    <property type="protein sequence ID" value="AVM52184.1"/>
    <property type="molecule type" value="Genomic_DNA"/>
</dbReference>
<dbReference type="Gene3D" id="1.20.1600.10">
    <property type="entry name" value="Outer membrane efflux proteins (OEP)"/>
    <property type="match status" value="1"/>
</dbReference>
<dbReference type="InterPro" id="IPR003423">
    <property type="entry name" value="OMP_efflux"/>
</dbReference>
<dbReference type="SUPFAM" id="SSF56954">
    <property type="entry name" value="Outer membrane efflux proteins (OEP)"/>
    <property type="match status" value="1"/>
</dbReference>
<evidence type="ECO:0000256" key="9">
    <source>
        <dbReference type="SAM" id="SignalP"/>
    </source>
</evidence>
<dbReference type="PANTHER" id="PTHR30026:SF20">
    <property type="entry name" value="OUTER MEMBRANE PROTEIN TOLC"/>
    <property type="match status" value="1"/>
</dbReference>
<evidence type="ECO:0000256" key="6">
    <source>
        <dbReference type="ARBA" id="ARBA00023136"/>
    </source>
</evidence>
<keyword evidence="3" id="KW-0813">Transport</keyword>
<keyword evidence="7" id="KW-0998">Cell outer membrane</keyword>
<dbReference type="RefSeq" id="WP_106040516.1">
    <property type="nucleotide sequence ID" value="NZ_CALHZC010000012.1"/>
</dbReference>
<feature type="signal peptide" evidence="9">
    <location>
        <begin position="1"/>
        <end position="22"/>
    </location>
</feature>
<evidence type="ECO:0000256" key="7">
    <source>
        <dbReference type="ARBA" id="ARBA00023237"/>
    </source>
</evidence>
<evidence type="ECO:0000256" key="5">
    <source>
        <dbReference type="ARBA" id="ARBA00022692"/>
    </source>
</evidence>
<dbReference type="Proteomes" id="UP000238304">
    <property type="component" value="Chromosome"/>
</dbReference>
<gene>
    <name evidence="10" type="ORF">C4H11_03780</name>
</gene>
<dbReference type="InterPro" id="IPR051906">
    <property type="entry name" value="TolC-like"/>
</dbReference>
<comment type="similarity">
    <text evidence="2">Belongs to the outer membrane factor (OMF) (TC 1.B.17) family.</text>
</comment>
<evidence type="ECO:0000256" key="1">
    <source>
        <dbReference type="ARBA" id="ARBA00004442"/>
    </source>
</evidence>
<reference evidence="10 11" key="1">
    <citation type="submission" date="2018-02" db="EMBL/GenBank/DDBJ databases">
        <authorList>
            <person name="Holder M.E."/>
            <person name="Ajami N.J."/>
            <person name="Petrosino J.F."/>
        </authorList>
    </citation>
    <scope>NUCLEOTIDE SEQUENCE [LARGE SCALE GENOMIC DNA]</scope>
    <source>
        <strain evidence="10 11">ATCC 33285</strain>
    </source>
</reference>
<evidence type="ECO:0000256" key="8">
    <source>
        <dbReference type="SAM" id="Coils"/>
    </source>
</evidence>
<comment type="subcellular location">
    <subcellularLocation>
        <location evidence="1">Cell outer membrane</location>
    </subcellularLocation>
</comment>
<dbReference type="PANTHER" id="PTHR30026">
    <property type="entry name" value="OUTER MEMBRANE PROTEIN TOLC"/>
    <property type="match status" value="1"/>
</dbReference>
<evidence type="ECO:0000313" key="11">
    <source>
        <dbReference type="Proteomes" id="UP000238304"/>
    </source>
</evidence>